<dbReference type="OrthoDB" id="9811249at2"/>
<keyword evidence="8" id="KW-1185">Reference proteome</keyword>
<evidence type="ECO:0000313" key="8">
    <source>
        <dbReference type="Proteomes" id="UP000254554"/>
    </source>
</evidence>
<dbReference type="GO" id="GO:0043916">
    <property type="term" value="F:DNA-7-methylguanine glycosylase activity"/>
    <property type="evidence" value="ECO:0007669"/>
    <property type="project" value="TreeGrafter"/>
</dbReference>
<dbReference type="GO" id="GO:0032993">
    <property type="term" value="C:protein-DNA complex"/>
    <property type="evidence" value="ECO:0007669"/>
    <property type="project" value="TreeGrafter"/>
</dbReference>
<dbReference type="CDD" id="cd00056">
    <property type="entry name" value="ENDO3c"/>
    <property type="match status" value="1"/>
</dbReference>
<dbReference type="GO" id="GO:0006307">
    <property type="term" value="P:DNA alkylation repair"/>
    <property type="evidence" value="ECO:0007669"/>
    <property type="project" value="TreeGrafter"/>
</dbReference>
<dbReference type="InterPro" id="IPR051912">
    <property type="entry name" value="Alkylbase_DNA_Glycosylase/TA"/>
</dbReference>
<evidence type="ECO:0000256" key="4">
    <source>
        <dbReference type="ARBA" id="ARBA00022763"/>
    </source>
</evidence>
<dbReference type="GeneID" id="93292661"/>
<dbReference type="GO" id="GO:0032131">
    <property type="term" value="F:alkylated DNA binding"/>
    <property type="evidence" value="ECO:0007669"/>
    <property type="project" value="TreeGrafter"/>
</dbReference>
<dbReference type="EC" id="3.2.2.21" evidence="3"/>
<accession>A0A377G834</accession>
<proteinExistence type="inferred from homology"/>
<sequence length="305" mass="35019">MDYRFTLNAVAPFRLDYTVFALRRRSKNKVDLWDGNCYTRVLIIENTPVKVVVEQKKGINDPELLLHSEGSKQVSQNQIHAEMEKMLGLKRDLHDFYCLAEQDARLHPLALRFKGLKPPRFPSVFEALVNAVSCQQISLEAGLQIQNRLVEYLGLKIKGKEEKVFYAFPRPTEVANCSVSELKNIGYSTHKSETLIRLASAFIGEEAYFGSLENKSNEEIINFLCAFKGVGRWTAEYVLLRGLGRIDIFPGDDIGAQNNLYQLLHLERKPDYKKIAEITAKWHPYAGFVYFHLLLQRLHEKQALT</sequence>
<dbReference type="PROSITE" id="PS00516">
    <property type="entry name" value="ALKYLBASE_DNA_GLYCOS"/>
    <property type="match status" value="1"/>
</dbReference>
<feature type="domain" description="HhH-GPD" evidence="6">
    <location>
        <begin position="135"/>
        <end position="298"/>
    </location>
</feature>
<organism evidence="7 8">
    <name type="scientific">Fluoribacter dumoffii</name>
    <dbReference type="NCBI Taxonomy" id="463"/>
    <lineage>
        <taxon>Bacteria</taxon>
        <taxon>Pseudomonadati</taxon>
        <taxon>Pseudomonadota</taxon>
        <taxon>Gammaproteobacteria</taxon>
        <taxon>Legionellales</taxon>
        <taxon>Legionellaceae</taxon>
        <taxon>Fluoribacter</taxon>
    </lineage>
</organism>
<evidence type="ECO:0000256" key="5">
    <source>
        <dbReference type="ARBA" id="ARBA00023204"/>
    </source>
</evidence>
<protein>
    <recommendedName>
        <fullName evidence="3">DNA-3-methyladenine glycosylase II</fullName>
        <ecNumber evidence="3">3.2.2.21</ecNumber>
    </recommendedName>
</protein>
<dbReference type="InterPro" id="IPR037046">
    <property type="entry name" value="AlkA_N_sf"/>
</dbReference>
<dbReference type="STRING" id="1094715.GCA_000236165_01701"/>
<evidence type="ECO:0000256" key="2">
    <source>
        <dbReference type="ARBA" id="ARBA00010817"/>
    </source>
</evidence>
<keyword evidence="5" id="KW-0234">DNA repair</keyword>
<dbReference type="InterPro" id="IPR011257">
    <property type="entry name" value="DNA_glycosylase"/>
</dbReference>
<dbReference type="GO" id="GO:0008725">
    <property type="term" value="F:DNA-3-methyladenine glycosylase activity"/>
    <property type="evidence" value="ECO:0007669"/>
    <property type="project" value="TreeGrafter"/>
</dbReference>
<keyword evidence="4" id="KW-0227">DNA damage</keyword>
<gene>
    <name evidence="7" type="primary">alkA</name>
    <name evidence="7" type="ORF">NCTC11370_00720</name>
</gene>
<dbReference type="Gene3D" id="3.30.310.20">
    <property type="entry name" value="DNA-3-methyladenine glycosylase AlkA, N-terminal domain"/>
    <property type="match status" value="1"/>
</dbReference>
<evidence type="ECO:0000313" key="7">
    <source>
        <dbReference type="EMBL" id="STO20661.1"/>
    </source>
</evidence>
<comment type="catalytic activity">
    <reaction evidence="1">
        <text>Hydrolysis of alkylated DNA, releasing 3-methyladenine, 3-methylguanine, 7-methylguanine and 7-methyladenine.</text>
        <dbReference type="EC" id="3.2.2.21"/>
    </reaction>
</comment>
<evidence type="ECO:0000256" key="1">
    <source>
        <dbReference type="ARBA" id="ARBA00000086"/>
    </source>
</evidence>
<dbReference type="RefSeq" id="WP_019349879.1">
    <property type="nucleotide sequence ID" value="NZ_UGGT01000001.1"/>
</dbReference>
<dbReference type="PANTHER" id="PTHR43003">
    <property type="entry name" value="DNA-3-METHYLADENINE GLYCOSYLASE"/>
    <property type="match status" value="1"/>
</dbReference>
<evidence type="ECO:0000256" key="3">
    <source>
        <dbReference type="ARBA" id="ARBA00012000"/>
    </source>
</evidence>
<dbReference type="PANTHER" id="PTHR43003:SF5">
    <property type="entry name" value="DNA-3-METHYLADENINE GLYCOSYLASE"/>
    <property type="match status" value="1"/>
</dbReference>
<dbReference type="InterPro" id="IPR000035">
    <property type="entry name" value="Alkylbase_DNA_glycsylse_CS"/>
</dbReference>
<name>A0A377G834_9GAMM</name>
<dbReference type="Gene3D" id="1.10.340.30">
    <property type="entry name" value="Hypothetical protein, domain 2"/>
    <property type="match status" value="1"/>
</dbReference>
<keyword evidence="7" id="KW-0326">Glycosidase</keyword>
<dbReference type="SMART" id="SM00478">
    <property type="entry name" value="ENDO3c"/>
    <property type="match status" value="1"/>
</dbReference>
<dbReference type="AlphaFoldDB" id="A0A377G834"/>
<comment type="similarity">
    <text evidence="2">Belongs to the alkylbase DNA glycosidase AlkA family.</text>
</comment>
<dbReference type="Gene3D" id="1.10.1670.10">
    <property type="entry name" value="Helix-hairpin-Helix base-excision DNA repair enzymes (C-terminal)"/>
    <property type="match status" value="1"/>
</dbReference>
<dbReference type="InterPro" id="IPR023170">
    <property type="entry name" value="HhH_base_excis_C"/>
</dbReference>
<dbReference type="InterPro" id="IPR003265">
    <property type="entry name" value="HhH-GPD_domain"/>
</dbReference>
<dbReference type="EMBL" id="UGGT01000001">
    <property type="protein sequence ID" value="STO20661.1"/>
    <property type="molecule type" value="Genomic_DNA"/>
</dbReference>
<dbReference type="GO" id="GO:0006285">
    <property type="term" value="P:base-excision repair, AP site formation"/>
    <property type="evidence" value="ECO:0007669"/>
    <property type="project" value="TreeGrafter"/>
</dbReference>
<reference evidence="7 8" key="1">
    <citation type="submission" date="2018-06" db="EMBL/GenBank/DDBJ databases">
        <authorList>
            <consortium name="Pathogen Informatics"/>
            <person name="Doyle S."/>
        </authorList>
    </citation>
    <scope>NUCLEOTIDE SEQUENCE [LARGE SCALE GENOMIC DNA]</scope>
    <source>
        <strain evidence="7 8">NCTC11370</strain>
    </source>
</reference>
<keyword evidence="7" id="KW-0378">Hydrolase</keyword>
<evidence type="ECO:0000259" key="6">
    <source>
        <dbReference type="SMART" id="SM00478"/>
    </source>
</evidence>
<dbReference type="Pfam" id="PF00730">
    <property type="entry name" value="HhH-GPD"/>
    <property type="match status" value="1"/>
</dbReference>
<dbReference type="Proteomes" id="UP000254554">
    <property type="component" value="Unassembled WGS sequence"/>
</dbReference>
<dbReference type="SUPFAM" id="SSF48150">
    <property type="entry name" value="DNA-glycosylase"/>
    <property type="match status" value="1"/>
</dbReference>